<keyword evidence="5" id="KW-1185">Reference proteome</keyword>
<dbReference type="Gene3D" id="3.30.1340.20">
    <property type="entry name" value="3H domain"/>
    <property type="match status" value="1"/>
</dbReference>
<feature type="binding site" evidence="1">
    <location>
        <position position="147"/>
    </location>
    <ligand>
        <name>Ni(2+)</name>
        <dbReference type="ChEBI" id="CHEBI:49786"/>
    </ligand>
</feature>
<evidence type="ECO:0000259" key="3">
    <source>
        <dbReference type="Pfam" id="PF08279"/>
    </source>
</evidence>
<dbReference type="Pfam" id="PF08279">
    <property type="entry name" value="HTH_11"/>
    <property type="match status" value="1"/>
</dbReference>
<dbReference type="RefSeq" id="WP_275469075.1">
    <property type="nucleotide sequence ID" value="NZ_CP110232.1"/>
</dbReference>
<reference evidence="4" key="1">
    <citation type="submission" date="2022-10" db="EMBL/GenBank/DDBJ databases">
        <title>Vagococcus sp. isolated from poultry meat.</title>
        <authorList>
            <person name="Johansson P."/>
            <person name="Bjorkroth J."/>
        </authorList>
    </citation>
    <scope>NUCLEOTIDE SEQUENCE</scope>
    <source>
        <strain evidence="4">STAA11</strain>
    </source>
</reference>
<dbReference type="InterPro" id="IPR013196">
    <property type="entry name" value="HTH_11"/>
</dbReference>
<feature type="binding site" evidence="1">
    <location>
        <position position="86"/>
    </location>
    <ligand>
        <name>Ni(2+)</name>
        <dbReference type="ChEBI" id="CHEBI:49786"/>
    </ligand>
</feature>
<dbReference type="InterPro" id="IPR004173">
    <property type="entry name" value="3H_domain"/>
</dbReference>
<organism evidence="4 5">
    <name type="scientific">Vagococcus intermedius</name>
    <dbReference type="NCBI Taxonomy" id="2991418"/>
    <lineage>
        <taxon>Bacteria</taxon>
        <taxon>Bacillati</taxon>
        <taxon>Bacillota</taxon>
        <taxon>Bacilli</taxon>
        <taxon>Lactobacillales</taxon>
        <taxon>Enterococcaceae</taxon>
        <taxon>Vagococcus</taxon>
    </lineage>
</organism>
<evidence type="ECO:0000256" key="1">
    <source>
        <dbReference type="PIRSR" id="PIRSR037847-1"/>
    </source>
</evidence>
<dbReference type="AlphaFoldDB" id="A0AAF0CUU3"/>
<accession>A0AAF0CUU3</accession>
<dbReference type="InterPro" id="IPR036390">
    <property type="entry name" value="WH_DNA-bd_sf"/>
</dbReference>
<dbReference type="InterPro" id="IPR035922">
    <property type="entry name" value="3H_dom_sf"/>
</dbReference>
<dbReference type="PANTHER" id="PTHR40068">
    <property type="entry name" value="TRANSCRIPTION REPRESSOR NIAR-RELATED"/>
    <property type="match status" value="1"/>
</dbReference>
<feature type="domain" description="Helix-turn-helix type 11" evidence="3">
    <location>
        <begin position="7"/>
        <end position="59"/>
    </location>
</feature>
<sequence>MLKGNERREKIISCLTRIDQPVSASVFAKEFGVSRQVVVGDIALLRAAAHPIQATSRGYVLIQNDLEIGKEYKIVCKHLPEETSEELFLLVDLGVEIKDVSVEHQLYGEIVGNLSLKSKQDVSDFLTKAENDQVTLLSDLTGGVHLHTIRCRDGAHFLEVKRAMRQATFLYEDN</sequence>
<dbReference type="SUPFAM" id="SSF75500">
    <property type="entry name" value="Putative transcriptional regulator TM1602, C-terminal domain"/>
    <property type="match status" value="1"/>
</dbReference>
<feature type="binding site" evidence="1">
    <location>
        <position position="78"/>
    </location>
    <ligand>
        <name>Ni(2+)</name>
        <dbReference type="ChEBI" id="CHEBI:49786"/>
    </ligand>
</feature>
<protein>
    <submittedName>
        <fullName evidence="4">Transcription repressor NadR</fullName>
    </submittedName>
</protein>
<dbReference type="PIRSF" id="PIRSF037847">
    <property type="entry name" value="NiaR"/>
    <property type="match status" value="1"/>
</dbReference>
<dbReference type="InterPro" id="IPR036388">
    <property type="entry name" value="WH-like_DNA-bd_sf"/>
</dbReference>
<dbReference type="KEGG" id="vie:OL234_10110"/>
<gene>
    <name evidence="4" type="ORF">OL234_10110</name>
</gene>
<name>A0AAF0CUU3_9ENTE</name>
<proteinExistence type="predicted"/>
<evidence type="ECO:0000313" key="5">
    <source>
        <dbReference type="Proteomes" id="UP001179647"/>
    </source>
</evidence>
<feature type="domain" description="3H" evidence="2">
    <location>
        <begin position="74"/>
        <end position="170"/>
    </location>
</feature>
<feature type="binding site" evidence="1">
    <location>
        <position position="145"/>
    </location>
    <ligand>
        <name>Ni(2+)</name>
        <dbReference type="ChEBI" id="CHEBI:49786"/>
    </ligand>
</feature>
<dbReference type="EMBL" id="CP110232">
    <property type="protein sequence ID" value="WEG73272.1"/>
    <property type="molecule type" value="Genomic_DNA"/>
</dbReference>
<dbReference type="PANTHER" id="PTHR40068:SF1">
    <property type="entry name" value="TRANSCRIPTION REPRESSOR NIAR-RELATED"/>
    <property type="match status" value="1"/>
</dbReference>
<keyword evidence="1" id="KW-0479">Metal-binding</keyword>
<evidence type="ECO:0000313" key="4">
    <source>
        <dbReference type="EMBL" id="WEG73272.1"/>
    </source>
</evidence>
<dbReference type="Proteomes" id="UP001179647">
    <property type="component" value="Chromosome"/>
</dbReference>
<dbReference type="InterPro" id="IPR026043">
    <property type="entry name" value="NadR"/>
</dbReference>
<keyword evidence="1" id="KW-0533">Nickel</keyword>
<evidence type="ECO:0000259" key="2">
    <source>
        <dbReference type="Pfam" id="PF02829"/>
    </source>
</evidence>
<dbReference type="SUPFAM" id="SSF46785">
    <property type="entry name" value="Winged helix' DNA-binding domain"/>
    <property type="match status" value="1"/>
</dbReference>
<dbReference type="Pfam" id="PF02829">
    <property type="entry name" value="3H"/>
    <property type="match status" value="1"/>
</dbReference>
<dbReference type="GO" id="GO:0046872">
    <property type="term" value="F:metal ion binding"/>
    <property type="evidence" value="ECO:0007669"/>
    <property type="project" value="UniProtKB-KW"/>
</dbReference>
<dbReference type="Gene3D" id="1.10.10.10">
    <property type="entry name" value="Winged helix-like DNA-binding domain superfamily/Winged helix DNA-binding domain"/>
    <property type="match status" value="1"/>
</dbReference>